<feature type="domain" description="Methyltransferase small" evidence="4">
    <location>
        <begin position="257"/>
        <end position="440"/>
    </location>
</feature>
<dbReference type="PANTHER" id="PTHR47816:SF5">
    <property type="entry name" value="RIBOSOMAL RNA LARGE SUBUNIT METHYLTRANSFERASE G"/>
    <property type="match status" value="1"/>
</dbReference>
<feature type="region of interest" description="Disordered" evidence="3">
    <location>
        <begin position="221"/>
        <end position="246"/>
    </location>
</feature>
<dbReference type="PANTHER" id="PTHR47816">
    <property type="entry name" value="RIBOSOMAL RNA SMALL SUBUNIT METHYLTRANSFERASE C"/>
    <property type="match status" value="1"/>
</dbReference>
<feature type="region of interest" description="Disordered" evidence="3">
    <location>
        <begin position="47"/>
        <end position="70"/>
    </location>
</feature>
<proteinExistence type="predicted"/>
<reference evidence="7" key="1">
    <citation type="submission" date="2016-10" db="EMBL/GenBank/DDBJ databases">
        <authorList>
            <person name="Varghese N."/>
            <person name="Submissions S."/>
        </authorList>
    </citation>
    <scope>NUCLEOTIDE SEQUENCE [LARGE SCALE GENOMIC DNA]</scope>
    <source>
        <strain evidence="7">DSM 21368</strain>
    </source>
</reference>
<dbReference type="SUPFAM" id="SSF53335">
    <property type="entry name" value="S-adenosyl-L-methionine-dependent methyltransferases"/>
    <property type="match status" value="1"/>
</dbReference>
<dbReference type="Proteomes" id="UP000199220">
    <property type="component" value="Unassembled WGS sequence"/>
</dbReference>
<dbReference type="InterPro" id="IPR029063">
    <property type="entry name" value="SAM-dependent_MTases_sf"/>
</dbReference>
<dbReference type="InterPro" id="IPR046977">
    <property type="entry name" value="RsmC/RlmG"/>
</dbReference>
<accession>A0A1H5LXV5</accession>
<evidence type="ECO:0000259" key="5">
    <source>
        <dbReference type="Pfam" id="PF26049"/>
    </source>
</evidence>
<dbReference type="InterPro" id="IPR058679">
    <property type="entry name" value="RlmG_N"/>
</dbReference>
<dbReference type="GO" id="GO:0008757">
    <property type="term" value="F:S-adenosylmethionine-dependent methyltransferase activity"/>
    <property type="evidence" value="ECO:0007669"/>
    <property type="project" value="InterPro"/>
</dbReference>
<evidence type="ECO:0000256" key="2">
    <source>
        <dbReference type="ARBA" id="ARBA00022679"/>
    </source>
</evidence>
<organism evidence="6 7">
    <name type="scientific">Ruania alba</name>
    <dbReference type="NCBI Taxonomy" id="648782"/>
    <lineage>
        <taxon>Bacteria</taxon>
        <taxon>Bacillati</taxon>
        <taxon>Actinomycetota</taxon>
        <taxon>Actinomycetes</taxon>
        <taxon>Micrococcales</taxon>
        <taxon>Ruaniaceae</taxon>
        <taxon>Ruania</taxon>
    </lineage>
</organism>
<keyword evidence="2 6" id="KW-0808">Transferase</keyword>
<keyword evidence="1 6" id="KW-0489">Methyltransferase</keyword>
<evidence type="ECO:0000256" key="3">
    <source>
        <dbReference type="SAM" id="MobiDB-lite"/>
    </source>
</evidence>
<gene>
    <name evidence="6" type="ORF">SAMN04488554_3007</name>
</gene>
<dbReference type="STRING" id="648782.SAMN04488554_3007"/>
<evidence type="ECO:0000256" key="1">
    <source>
        <dbReference type="ARBA" id="ARBA00022603"/>
    </source>
</evidence>
<dbReference type="InterPro" id="IPR007848">
    <property type="entry name" value="Small_mtfrase_dom"/>
</dbReference>
<evidence type="ECO:0000259" key="4">
    <source>
        <dbReference type="Pfam" id="PF05175"/>
    </source>
</evidence>
<dbReference type="Pfam" id="PF05175">
    <property type="entry name" value="MTS"/>
    <property type="match status" value="1"/>
</dbReference>
<evidence type="ECO:0000313" key="7">
    <source>
        <dbReference type="Proteomes" id="UP000199220"/>
    </source>
</evidence>
<dbReference type="GO" id="GO:0032259">
    <property type="term" value="P:methylation"/>
    <property type="evidence" value="ECO:0007669"/>
    <property type="project" value="UniProtKB-KW"/>
</dbReference>
<dbReference type="AlphaFoldDB" id="A0A1H5LXV5"/>
<dbReference type="EMBL" id="FNTX01000002">
    <property type="protein sequence ID" value="SEE81108.1"/>
    <property type="molecule type" value="Genomic_DNA"/>
</dbReference>
<dbReference type="Pfam" id="PF26049">
    <property type="entry name" value="RLMG_N"/>
    <property type="match status" value="1"/>
</dbReference>
<name>A0A1H5LXV5_9MICO</name>
<sequence>MDSMASTVREAFDAFAPHMRRRPDVEAHDLVAADASDRLILESAGLDHPEPARETTPAIGPPERRIPATSTTTAPVARVVVVGDRYGALTLPLAAANFRVHVHQDALTGERAARLNAVAVGLVQASDVASIVVPGVSWHPLDGDLFAGATLVLMQLPRSLGALDEIAGLIAAHADPAVRVVAGGRVKHMAPAMNGVLARHFDTVTADRGVGKSRVLRASAPRTRVRPATERPGPSARPAHPGALTWPRTERDEATGLTICAHGAAFAGAGVDIGTRLLLSVLDQAPDASRVIDLGCGTGILAVSYARAHPDARVIATDQSAAAVASATATAIANGVAAGSGSAPHPVRGGPPGVTVVRDDALGTQSDASADLIMLNPPFHSGAAVTARIAPRLFADAARVLRPGGELWCVWNSHLRYRPQLEASVGATRQIVRDPKFTVTASVR</sequence>
<keyword evidence="7" id="KW-1185">Reference proteome</keyword>
<evidence type="ECO:0000313" key="6">
    <source>
        <dbReference type="EMBL" id="SEE81108.1"/>
    </source>
</evidence>
<protein>
    <submittedName>
        <fullName evidence="6">16S rRNA (Guanine1207-N2)-methyltransferase</fullName>
    </submittedName>
</protein>
<dbReference type="Gene3D" id="3.40.50.150">
    <property type="entry name" value="Vaccinia Virus protein VP39"/>
    <property type="match status" value="2"/>
</dbReference>
<dbReference type="CDD" id="cd02440">
    <property type="entry name" value="AdoMet_MTases"/>
    <property type="match status" value="1"/>
</dbReference>
<feature type="domain" description="RlmG N-terminal" evidence="5">
    <location>
        <begin position="76"/>
        <end position="219"/>
    </location>
</feature>